<comment type="caution">
    <text evidence="6">The sequence shown here is derived from an EMBL/GenBank/DDBJ whole genome shotgun (WGS) entry which is preliminary data.</text>
</comment>
<dbReference type="AlphaFoldDB" id="A0A438CY08"/>
<evidence type="ECO:0000313" key="7">
    <source>
        <dbReference type="Proteomes" id="UP000288805"/>
    </source>
</evidence>
<gene>
    <name evidence="6" type="primary">Aqr_11</name>
    <name evidence="6" type="ORF">CK203_105341</name>
</gene>
<feature type="compositionally biased region" description="Polar residues" evidence="1">
    <location>
        <begin position="646"/>
        <end position="655"/>
    </location>
</feature>
<protein>
    <submittedName>
        <fullName evidence="6">Intron-binding protein aquarius</fullName>
    </submittedName>
</protein>
<feature type="region of interest" description="Disordered" evidence="1">
    <location>
        <begin position="643"/>
        <end position="662"/>
    </location>
</feature>
<feature type="domain" description="RNA helicase aquarius beta-barrel" evidence="4">
    <location>
        <begin position="367"/>
        <end position="536"/>
    </location>
</feature>
<dbReference type="PANTHER" id="PTHR33116:SF78">
    <property type="entry name" value="OS12G0587133 PROTEIN"/>
    <property type="match status" value="1"/>
</dbReference>
<dbReference type="EMBL" id="QGNW01001918">
    <property type="protein sequence ID" value="RVW28090.1"/>
    <property type="molecule type" value="Genomic_DNA"/>
</dbReference>
<dbReference type="InterPro" id="IPR026960">
    <property type="entry name" value="RVT-Znf"/>
</dbReference>
<proteinExistence type="predicted"/>
<feature type="domain" description="Reverse transcriptase zinc-binding" evidence="2">
    <location>
        <begin position="852"/>
        <end position="903"/>
    </location>
</feature>
<evidence type="ECO:0000259" key="5">
    <source>
        <dbReference type="Pfam" id="PF21144"/>
    </source>
</evidence>
<dbReference type="Pfam" id="PF21144">
    <property type="entry name" value="Aquarius_N_3rd"/>
    <property type="match status" value="1"/>
</dbReference>
<evidence type="ECO:0000259" key="2">
    <source>
        <dbReference type="Pfam" id="PF13966"/>
    </source>
</evidence>
<feature type="domain" description="RNA helicase aquarius N-terminal" evidence="3">
    <location>
        <begin position="6"/>
        <end position="119"/>
    </location>
</feature>
<reference evidence="6 7" key="1">
    <citation type="journal article" date="2018" name="PLoS Genet.">
        <title>Population sequencing reveals clonal diversity and ancestral inbreeding in the grapevine cultivar Chardonnay.</title>
        <authorList>
            <person name="Roach M.J."/>
            <person name="Johnson D.L."/>
            <person name="Bohlmann J."/>
            <person name="van Vuuren H.J."/>
            <person name="Jones S.J."/>
            <person name="Pretorius I.S."/>
            <person name="Schmidt S.A."/>
            <person name="Borneman A.R."/>
        </authorList>
    </citation>
    <scope>NUCLEOTIDE SEQUENCE [LARGE SCALE GENOMIC DNA]</scope>
    <source>
        <strain evidence="7">cv. Chardonnay</strain>
        <tissue evidence="6">Leaf</tissue>
    </source>
</reference>
<evidence type="ECO:0000259" key="3">
    <source>
        <dbReference type="Pfam" id="PF16399"/>
    </source>
</evidence>
<dbReference type="PANTHER" id="PTHR33116">
    <property type="entry name" value="REVERSE TRANSCRIPTASE ZINC-BINDING DOMAIN-CONTAINING PROTEIN-RELATED-RELATED"/>
    <property type="match status" value="1"/>
</dbReference>
<dbReference type="InterPro" id="IPR032174">
    <property type="entry name" value="Aquarius_N"/>
</dbReference>
<organism evidence="6 7">
    <name type="scientific">Vitis vinifera</name>
    <name type="common">Grape</name>
    <dbReference type="NCBI Taxonomy" id="29760"/>
    <lineage>
        <taxon>Eukaryota</taxon>
        <taxon>Viridiplantae</taxon>
        <taxon>Streptophyta</taxon>
        <taxon>Embryophyta</taxon>
        <taxon>Tracheophyta</taxon>
        <taxon>Spermatophyta</taxon>
        <taxon>Magnoliopsida</taxon>
        <taxon>eudicotyledons</taxon>
        <taxon>Gunneridae</taxon>
        <taxon>Pentapetalae</taxon>
        <taxon>rosids</taxon>
        <taxon>Vitales</taxon>
        <taxon>Vitaceae</taxon>
        <taxon>Viteae</taxon>
        <taxon>Vitis</taxon>
    </lineage>
</organism>
<dbReference type="OrthoDB" id="1879at2759"/>
<dbReference type="Pfam" id="PF21143">
    <property type="entry name" value="Aquarius_N_2nd"/>
    <property type="match status" value="1"/>
</dbReference>
<sequence>MGCFLYLRPIVSDVAVVAKCHLSALYTHEKGKLFAQLVDLLQFYEGFEINDHVGTQLNDDEVLQSHYDRLQSFQLLAFKKIPKLRELALANIGGIHRRADLSKRLSVLSPEELKDLVCCKGFFQSSRGLRQGNPLSPYLFVVIMEDLRCLLKRAKGGGYLTRVRVRKTGGRGEECEPIPIGRVDHGEELVLELGCKEGKLPSTYLEDLFSRLQGEMVDSVGEDKVVWMNFRNNKFSVKCKMLLLKRLFEGGMVPLWLKLVSREDPWSERVDFLIEVMVSFFEKQQSQKEAINALPLYPNEQIMWDESLVPSINYSGEGCLALPKLNLQFLTLHDYLLRNFNLFRLESTYEIREDIQEAVPHLLAYINHEGETAFRGWSRMAVPIREFKITEVKQPNIGEVKPSSVTAEVTFSISSYKARIRSEWNALKEHDVLFLLSIRPSFEPLSAEEAAKASVPQRLGLQFVRGCEVIEIRDEEGTLMNDFSGRIKRDEWKPPKGELRTVTVALDTAQYHMDVSDIAEKDAEDVYGTFNILMRRKPKENNFKAILESIRDLMNETCIVPDWLHNIFLGYGNPSAAQWTNMPDLLETVDFKDTFLDVDHLRECFSDYQVQFINSDGTENLHPRPPFRIRLPRMLKGNIHALPGNKKSSTASMNDVSKADDGSEREKLIVEAYIPPDPGLKEVVLDSGHFLQVCPLYDRTHRQKREVVCTQKEKGGLGIRKIDLLNKALLGKWIWRFAFEKDILWKKVIGVKYGQEGFGWRTNEARRAFGVGVWKEILKEADWCWDNMMFKVGKGTKVKFWTDHWGWNLRFARDSNDWELDLIGAMFNMLRDFKISQEEDPVLWKGGGQGTFGVRDAYSLLGPPNALAFPNKYIWVDKVPIKADFFAWEVTWGKILTLDRLKK</sequence>
<dbReference type="Pfam" id="PF13966">
    <property type="entry name" value="zf-RVT"/>
    <property type="match status" value="1"/>
</dbReference>
<evidence type="ECO:0000259" key="4">
    <source>
        <dbReference type="Pfam" id="PF21143"/>
    </source>
</evidence>
<evidence type="ECO:0000256" key="1">
    <source>
        <dbReference type="SAM" id="MobiDB-lite"/>
    </source>
</evidence>
<dbReference type="Pfam" id="PF16399">
    <property type="entry name" value="Aquarius_N_1st"/>
    <property type="match status" value="1"/>
</dbReference>
<feature type="domain" description="RNA helicase aquarius insertion" evidence="5">
    <location>
        <begin position="586"/>
        <end position="679"/>
    </location>
</feature>
<dbReference type="Proteomes" id="UP000288805">
    <property type="component" value="Unassembled WGS sequence"/>
</dbReference>
<evidence type="ECO:0000313" key="6">
    <source>
        <dbReference type="EMBL" id="RVW28090.1"/>
    </source>
</evidence>
<dbReference type="InterPro" id="IPR048967">
    <property type="entry name" value="Aquarius_insert"/>
</dbReference>
<accession>A0A438CY08</accession>
<name>A0A438CY08_VITVI</name>
<dbReference type="InterPro" id="IPR048966">
    <property type="entry name" value="Aquarius_b-barrel"/>
</dbReference>